<proteinExistence type="predicted"/>
<name>A0A2T2NWL0_CORCC</name>
<dbReference type="InterPro" id="IPR011051">
    <property type="entry name" value="RmlC_Cupin_sf"/>
</dbReference>
<reference evidence="1 2" key="1">
    <citation type="journal article" date="2018" name="Front. Microbiol.">
        <title>Genome-Wide Analysis of Corynespora cassiicola Leaf Fall Disease Putative Effectors.</title>
        <authorList>
            <person name="Lopez D."/>
            <person name="Ribeiro S."/>
            <person name="Label P."/>
            <person name="Fumanal B."/>
            <person name="Venisse J.S."/>
            <person name="Kohler A."/>
            <person name="de Oliveira R.R."/>
            <person name="Labutti K."/>
            <person name="Lipzen A."/>
            <person name="Lail K."/>
            <person name="Bauer D."/>
            <person name="Ohm R.A."/>
            <person name="Barry K.W."/>
            <person name="Spatafora J."/>
            <person name="Grigoriev I.V."/>
            <person name="Martin F.M."/>
            <person name="Pujade-Renaud V."/>
        </authorList>
    </citation>
    <scope>NUCLEOTIDE SEQUENCE [LARGE SCALE GENOMIC DNA]</scope>
    <source>
        <strain evidence="1 2">Philippines</strain>
    </source>
</reference>
<evidence type="ECO:0000313" key="1">
    <source>
        <dbReference type="EMBL" id="PSN69666.1"/>
    </source>
</evidence>
<dbReference type="InterPro" id="IPR014710">
    <property type="entry name" value="RmlC-like_jellyroll"/>
</dbReference>
<keyword evidence="2" id="KW-1185">Reference proteome</keyword>
<evidence type="ECO:0000313" key="2">
    <source>
        <dbReference type="Proteomes" id="UP000240883"/>
    </source>
</evidence>
<accession>A0A2T2NWL0</accession>
<evidence type="ECO:0008006" key="3">
    <source>
        <dbReference type="Google" id="ProtNLM"/>
    </source>
</evidence>
<dbReference type="Gene3D" id="2.60.120.10">
    <property type="entry name" value="Jelly Rolls"/>
    <property type="match status" value="1"/>
</dbReference>
<dbReference type="AlphaFoldDB" id="A0A2T2NWL0"/>
<dbReference type="EMBL" id="KZ678132">
    <property type="protein sequence ID" value="PSN69666.1"/>
    <property type="molecule type" value="Genomic_DNA"/>
</dbReference>
<dbReference type="OrthoDB" id="3754728at2759"/>
<protein>
    <recommendedName>
        <fullName evidence="3">Cupin 2 conserved barrel domain-containing protein</fullName>
    </recommendedName>
</protein>
<dbReference type="Proteomes" id="UP000240883">
    <property type="component" value="Unassembled WGS sequence"/>
</dbReference>
<dbReference type="SUPFAM" id="SSF51182">
    <property type="entry name" value="RmlC-like cupins"/>
    <property type="match status" value="1"/>
</dbReference>
<sequence length="194" mass="22459">MTAYIDSSTMHQIDEIIPGPHSTIRVYRDDSKTPDDNDHLWVTQTYDPPSKDTPIWVVPLHWHQYHDEHLEILEGALNIYHHDKWHLVTPESGVVFAERGMVHGFKSIPGVRLVLKERVTPTGDYKVAFFKDVGQRGSAGPGFWLVMRIAYYNDLYPWLSRFKWIDWMFVTLVGGFARLFEPPPPVPVHLVKPS</sequence>
<gene>
    <name evidence="1" type="ORF">BS50DRAFT_674216</name>
</gene>
<organism evidence="1 2">
    <name type="scientific">Corynespora cassiicola Philippines</name>
    <dbReference type="NCBI Taxonomy" id="1448308"/>
    <lineage>
        <taxon>Eukaryota</taxon>
        <taxon>Fungi</taxon>
        <taxon>Dikarya</taxon>
        <taxon>Ascomycota</taxon>
        <taxon>Pezizomycotina</taxon>
        <taxon>Dothideomycetes</taxon>
        <taxon>Pleosporomycetidae</taxon>
        <taxon>Pleosporales</taxon>
        <taxon>Corynesporascaceae</taxon>
        <taxon>Corynespora</taxon>
    </lineage>
</organism>